<accession>A0AAE3MBL7</accession>
<dbReference type="GO" id="GO:0004850">
    <property type="term" value="F:uridine phosphorylase activity"/>
    <property type="evidence" value="ECO:0007669"/>
    <property type="project" value="UniProtKB-EC"/>
</dbReference>
<dbReference type="Gene3D" id="3.40.50.1580">
    <property type="entry name" value="Nucleoside phosphorylase domain"/>
    <property type="match status" value="1"/>
</dbReference>
<evidence type="ECO:0000313" key="5">
    <source>
        <dbReference type="EMBL" id="MCW3804705.1"/>
    </source>
</evidence>
<dbReference type="CDD" id="cd00436">
    <property type="entry name" value="UP_TbUP-like"/>
    <property type="match status" value="1"/>
</dbReference>
<dbReference type="GO" id="GO:0006152">
    <property type="term" value="P:purine nucleoside catabolic process"/>
    <property type="evidence" value="ECO:0007669"/>
    <property type="project" value="TreeGrafter"/>
</dbReference>
<dbReference type="SUPFAM" id="SSF53167">
    <property type="entry name" value="Purine and uridine phosphorylases"/>
    <property type="match status" value="1"/>
</dbReference>
<gene>
    <name evidence="5" type="ORF">OM074_03645</name>
</gene>
<dbReference type="InterPro" id="IPR035994">
    <property type="entry name" value="Nucleoside_phosphorylase_sf"/>
</dbReference>
<evidence type="ECO:0000259" key="4">
    <source>
        <dbReference type="Pfam" id="PF01048"/>
    </source>
</evidence>
<comment type="caution">
    <text evidence="5">The sequence shown here is derived from an EMBL/GenBank/DDBJ whole genome shotgun (WGS) entry which is preliminary data.</text>
</comment>
<name>A0AAE3MBL7_9BACT</name>
<dbReference type="PANTHER" id="PTHR43691:SF11">
    <property type="entry name" value="FI09636P-RELATED"/>
    <property type="match status" value="1"/>
</dbReference>
<reference evidence="5" key="1">
    <citation type="submission" date="2022-10" db="EMBL/GenBank/DDBJ databases">
        <authorList>
            <person name="Yu W.X."/>
        </authorList>
    </citation>
    <scope>NUCLEOTIDE SEQUENCE</scope>
    <source>
        <strain evidence="5">D04</strain>
    </source>
</reference>
<evidence type="ECO:0000256" key="3">
    <source>
        <dbReference type="ARBA" id="ARBA00048447"/>
    </source>
</evidence>
<proteinExistence type="predicted"/>
<dbReference type="EMBL" id="JAPDPI010000004">
    <property type="protein sequence ID" value="MCW3804705.1"/>
    <property type="molecule type" value="Genomic_DNA"/>
</dbReference>
<dbReference type="EC" id="2.4.2.3" evidence="1"/>
<dbReference type="PANTHER" id="PTHR43691">
    <property type="entry name" value="URIDINE PHOSPHORYLASE"/>
    <property type="match status" value="1"/>
</dbReference>
<sequence>MTRRIEESELIINNDGSVFHLHLKPGEIANKIILVGDPGRVEVVASFFDEVELERHNREFVSVTGLYKGNRISVVATGIGTDNIDIVLNELDALVNVDFETRQVKDELTSLSLVRIGTSGSLQEDIPVDSCLLSEKAIGFDGLLNFYANRNEVADLDFEDSFKNALNWNPLLTSPYVVDASSDLVNRLSENGFVKGVTISAPGFYGPQGRVIRLGLADADINEKISKFIHGNHRVTNYEMECSAIYGLSKLFGHKAATVCAIIANRKAGEYSKDYKPVIKGLIKKVLDSLV</sequence>
<evidence type="ECO:0000256" key="2">
    <source>
        <dbReference type="ARBA" id="ARBA00021980"/>
    </source>
</evidence>
<dbReference type="Pfam" id="PF01048">
    <property type="entry name" value="PNP_UDP_1"/>
    <property type="match status" value="1"/>
</dbReference>
<dbReference type="GO" id="GO:0004731">
    <property type="term" value="F:purine-nucleoside phosphorylase activity"/>
    <property type="evidence" value="ECO:0007669"/>
    <property type="project" value="TreeGrafter"/>
</dbReference>
<dbReference type="RefSeq" id="WP_301197927.1">
    <property type="nucleotide sequence ID" value="NZ_JAPDPI010000004.1"/>
</dbReference>
<evidence type="ECO:0000256" key="1">
    <source>
        <dbReference type="ARBA" id="ARBA00011888"/>
    </source>
</evidence>
<organism evidence="5 6">
    <name type="scientific">Plebeiibacterium marinum</name>
    <dbReference type="NCBI Taxonomy" id="2992111"/>
    <lineage>
        <taxon>Bacteria</taxon>
        <taxon>Pseudomonadati</taxon>
        <taxon>Bacteroidota</taxon>
        <taxon>Bacteroidia</taxon>
        <taxon>Marinilabiliales</taxon>
        <taxon>Marinilabiliaceae</taxon>
        <taxon>Plebeiibacterium</taxon>
    </lineage>
</organism>
<comment type="catalytic activity">
    <reaction evidence="3">
        <text>uridine + phosphate = alpha-D-ribose 1-phosphate + uracil</text>
        <dbReference type="Rhea" id="RHEA:24388"/>
        <dbReference type="ChEBI" id="CHEBI:16704"/>
        <dbReference type="ChEBI" id="CHEBI:17568"/>
        <dbReference type="ChEBI" id="CHEBI:43474"/>
        <dbReference type="ChEBI" id="CHEBI:57720"/>
        <dbReference type="EC" id="2.4.2.3"/>
    </reaction>
</comment>
<dbReference type="GO" id="GO:0005829">
    <property type="term" value="C:cytosol"/>
    <property type="evidence" value="ECO:0007669"/>
    <property type="project" value="TreeGrafter"/>
</dbReference>
<evidence type="ECO:0000313" key="6">
    <source>
        <dbReference type="Proteomes" id="UP001207408"/>
    </source>
</evidence>
<keyword evidence="6" id="KW-1185">Reference proteome</keyword>
<feature type="domain" description="Nucleoside phosphorylase" evidence="4">
    <location>
        <begin position="32"/>
        <end position="265"/>
    </location>
</feature>
<protein>
    <recommendedName>
        <fullName evidence="2">Uridine phosphorylase</fullName>
        <ecNumber evidence="1">2.4.2.3</ecNumber>
    </recommendedName>
</protein>
<dbReference type="Proteomes" id="UP001207408">
    <property type="component" value="Unassembled WGS sequence"/>
</dbReference>
<dbReference type="InterPro" id="IPR000845">
    <property type="entry name" value="Nucleoside_phosphorylase_d"/>
</dbReference>
<dbReference type="AlphaFoldDB" id="A0AAE3MBL7"/>